<proteinExistence type="predicted"/>
<sequence length="35" mass="3770">MPTAWYGGLGPLCLLSLHPLPTRPEVGNQTNYGCI</sequence>
<protein>
    <submittedName>
        <fullName evidence="1">(spotted green pufferfish) hypothetical protein</fullName>
    </submittedName>
</protein>
<accession>Q4RNW7</accession>
<name>Q4RNW7_TETNG</name>
<reference evidence="1" key="2">
    <citation type="submission" date="2004-02" db="EMBL/GenBank/DDBJ databases">
        <authorList>
            <consortium name="Genoscope"/>
            <consortium name="Whitehead Institute Centre for Genome Research"/>
        </authorList>
    </citation>
    <scope>NUCLEOTIDE SEQUENCE</scope>
</reference>
<gene>
    <name evidence="1" type="ORF">GSTENG00031376001</name>
</gene>
<dbReference type="EMBL" id="CAAE01015009">
    <property type="protein sequence ID" value="CAG09915.1"/>
    <property type="molecule type" value="Genomic_DNA"/>
</dbReference>
<dbReference type="AlphaFoldDB" id="Q4RNW7"/>
<reference evidence="1" key="1">
    <citation type="journal article" date="2004" name="Nature">
        <title>Genome duplication in the teleost fish Tetraodon nigroviridis reveals the early vertebrate proto-karyotype.</title>
        <authorList>
            <person name="Jaillon O."/>
            <person name="Aury J.-M."/>
            <person name="Brunet F."/>
            <person name="Petit J.-L."/>
            <person name="Stange-Thomann N."/>
            <person name="Mauceli E."/>
            <person name="Bouneau L."/>
            <person name="Fischer C."/>
            <person name="Ozouf-Costaz C."/>
            <person name="Bernot A."/>
            <person name="Nicaud S."/>
            <person name="Jaffe D."/>
            <person name="Fisher S."/>
            <person name="Lutfalla G."/>
            <person name="Dossat C."/>
            <person name="Segurens B."/>
            <person name="Dasilva C."/>
            <person name="Salanoubat M."/>
            <person name="Levy M."/>
            <person name="Boudet N."/>
            <person name="Castellano S."/>
            <person name="Anthouard V."/>
            <person name="Jubin C."/>
            <person name="Castelli V."/>
            <person name="Katinka M."/>
            <person name="Vacherie B."/>
            <person name="Biemont C."/>
            <person name="Skalli Z."/>
            <person name="Cattolico L."/>
            <person name="Poulain J."/>
            <person name="De Berardinis V."/>
            <person name="Cruaud C."/>
            <person name="Duprat S."/>
            <person name="Brottier P."/>
            <person name="Coutanceau J.-P."/>
            <person name="Gouzy J."/>
            <person name="Parra G."/>
            <person name="Lardier G."/>
            <person name="Chapple C."/>
            <person name="McKernan K.J."/>
            <person name="McEwan P."/>
            <person name="Bosak S."/>
            <person name="Kellis M."/>
            <person name="Volff J.-N."/>
            <person name="Guigo R."/>
            <person name="Zody M.C."/>
            <person name="Mesirov J."/>
            <person name="Lindblad-Toh K."/>
            <person name="Birren B."/>
            <person name="Nusbaum C."/>
            <person name="Kahn D."/>
            <person name="Robinson-Rechavi M."/>
            <person name="Laudet V."/>
            <person name="Schachter V."/>
            <person name="Quetier F."/>
            <person name="Saurin W."/>
            <person name="Scarpelli C."/>
            <person name="Wincker P."/>
            <person name="Lander E.S."/>
            <person name="Weissenbach J."/>
            <person name="Roest Crollius H."/>
        </authorList>
    </citation>
    <scope>NUCLEOTIDE SEQUENCE [LARGE SCALE GENOMIC DNA]</scope>
</reference>
<organism evidence="1">
    <name type="scientific">Tetraodon nigroviridis</name>
    <name type="common">Spotted green pufferfish</name>
    <name type="synonym">Chelonodon nigroviridis</name>
    <dbReference type="NCBI Taxonomy" id="99883"/>
    <lineage>
        <taxon>Eukaryota</taxon>
        <taxon>Metazoa</taxon>
        <taxon>Chordata</taxon>
        <taxon>Craniata</taxon>
        <taxon>Vertebrata</taxon>
        <taxon>Euteleostomi</taxon>
        <taxon>Actinopterygii</taxon>
        <taxon>Neopterygii</taxon>
        <taxon>Teleostei</taxon>
        <taxon>Neoteleostei</taxon>
        <taxon>Acanthomorphata</taxon>
        <taxon>Eupercaria</taxon>
        <taxon>Tetraodontiformes</taxon>
        <taxon>Tetradontoidea</taxon>
        <taxon>Tetraodontidae</taxon>
        <taxon>Tetraodon</taxon>
    </lineage>
</organism>
<comment type="caution">
    <text evidence="1">The sequence shown here is derived from an EMBL/GenBank/DDBJ whole genome shotgun (WGS) entry which is preliminary data.</text>
</comment>
<evidence type="ECO:0000313" key="1">
    <source>
        <dbReference type="EMBL" id="CAG09915.1"/>
    </source>
</evidence>
<dbReference type="KEGG" id="tng:GSTEN00031376G001"/>